<evidence type="ECO:0000313" key="3">
    <source>
        <dbReference type="EMBL" id="MER2996697.1"/>
    </source>
</evidence>
<organism evidence="3 4">
    <name type="scientific">Pontibacter populi</name>
    <dbReference type="NCBI Taxonomy" id="890055"/>
    <lineage>
        <taxon>Bacteria</taxon>
        <taxon>Pseudomonadati</taxon>
        <taxon>Bacteroidota</taxon>
        <taxon>Cytophagia</taxon>
        <taxon>Cytophagales</taxon>
        <taxon>Hymenobacteraceae</taxon>
        <taxon>Pontibacter</taxon>
    </lineage>
</organism>
<dbReference type="PANTHER" id="PTHR33408:SF2">
    <property type="entry name" value="TRANSPOSASE DDE DOMAIN-CONTAINING PROTEIN"/>
    <property type="match status" value="1"/>
</dbReference>
<reference evidence="3 4" key="1">
    <citation type="submission" date="2024-06" db="EMBL/GenBank/DDBJ databases">
        <title>Pontibacter populi HYL7-15.</title>
        <authorList>
            <person name="Kim M.K."/>
        </authorList>
    </citation>
    <scope>NUCLEOTIDE SEQUENCE [LARGE SCALE GENOMIC DNA]</scope>
    <source>
        <strain evidence="3 4">HYL7-15</strain>
    </source>
</reference>
<dbReference type="PANTHER" id="PTHR33408">
    <property type="entry name" value="TRANSPOSASE"/>
    <property type="match status" value="1"/>
</dbReference>
<dbReference type="NCBIfam" id="NF033551">
    <property type="entry name" value="transpos_IS1182"/>
    <property type="match status" value="1"/>
</dbReference>
<dbReference type="EMBL" id="JBEOKT010000003">
    <property type="protein sequence ID" value="MER2996697.1"/>
    <property type="molecule type" value="Genomic_DNA"/>
</dbReference>
<dbReference type="InterPro" id="IPR047629">
    <property type="entry name" value="IS1182_transpos"/>
</dbReference>
<dbReference type="InterPro" id="IPR025668">
    <property type="entry name" value="Tnp_DDE_dom"/>
</dbReference>
<dbReference type="Proteomes" id="UP001476807">
    <property type="component" value="Unassembled WGS sequence"/>
</dbReference>
<accession>A0ABV1RQM9</accession>
<comment type="caution">
    <text evidence="3">The sequence shown here is derived from an EMBL/GenBank/DDBJ whole genome shotgun (WGS) entry which is preliminary data.</text>
</comment>
<evidence type="ECO:0000259" key="2">
    <source>
        <dbReference type="Pfam" id="PF13751"/>
    </source>
</evidence>
<name>A0ABV1RQM9_9BACT</name>
<feature type="domain" description="Transposase InsH N-terminal" evidence="1">
    <location>
        <begin position="18"/>
        <end position="110"/>
    </location>
</feature>
<dbReference type="RefSeq" id="WP_350411017.1">
    <property type="nucleotide sequence ID" value="NZ_JBEOKT010000003.1"/>
</dbReference>
<evidence type="ECO:0000313" key="4">
    <source>
        <dbReference type="Proteomes" id="UP001476807"/>
    </source>
</evidence>
<feature type="domain" description="Transposase DDE" evidence="2">
    <location>
        <begin position="338"/>
        <end position="430"/>
    </location>
</feature>
<evidence type="ECO:0000259" key="1">
    <source>
        <dbReference type="Pfam" id="PF05598"/>
    </source>
</evidence>
<protein>
    <submittedName>
        <fullName evidence="3">IS1182 family transposase</fullName>
    </submittedName>
</protein>
<dbReference type="Pfam" id="PF13751">
    <property type="entry name" value="DDE_Tnp_1_6"/>
    <property type="match status" value="1"/>
</dbReference>
<dbReference type="Pfam" id="PF05598">
    <property type="entry name" value="DUF772"/>
    <property type="match status" value="1"/>
</dbReference>
<sequence length="430" mass="49195">MKFIHACRRDQPPCGGASLEALIAPDNEVRLIDAFVDSLSLEKLGFRTDFPENGRPAYHPTILLKLLVYGYLNRIRSSRCLERECHRNLEVMWLLGQLTPDHNTIANFRKHNSKAITNVFRNAVRMARQLQLIGGELLAGDSTKLRAQNSKKNNYNRAKIARHLLYIEQKLSESNQALAQARDAVQVAQLADNMARHARRREYYLQLLQQLQEFGEDQVSTSDPESRQMIIRNTITEVAYNVQATVDARHCLLIDYQVTNHNDCKAMGNMLRRAKSILRKHSFTALFDKGYYTGTELEIAQQLGIRTLVAIPAPAAVAPDQAYNLEHFIYDRAKNTYTCPEGHTLTTNGHVYTKNLNRSNPTSFHQYRTKACKTCPARTRCTTAKNGKLIERNLYSPLFEKNRQNVAANPELYKRRQAIVEHPFGTIKRQ</sequence>
<proteinExistence type="predicted"/>
<dbReference type="InterPro" id="IPR008490">
    <property type="entry name" value="Transposase_InsH_N"/>
</dbReference>
<keyword evidence="4" id="KW-1185">Reference proteome</keyword>
<gene>
    <name evidence="3" type="ORF">ABS362_04020</name>
</gene>